<reference evidence="2 3" key="1">
    <citation type="journal article" date="2020" name="BMC Genomics">
        <title>Intraspecific diversification of the crop wild relative Brassica cretica Lam. using demographic model selection.</title>
        <authorList>
            <person name="Kioukis A."/>
            <person name="Michalopoulou V.A."/>
            <person name="Briers L."/>
            <person name="Pirintsos S."/>
            <person name="Studholme D.J."/>
            <person name="Pavlidis P."/>
            <person name="Sarris P.F."/>
        </authorList>
    </citation>
    <scope>NUCLEOTIDE SEQUENCE [LARGE SCALE GENOMIC DNA]</scope>
    <source>
        <strain evidence="3">cv. PFS-1207/04</strain>
    </source>
</reference>
<evidence type="ECO:0000313" key="3">
    <source>
        <dbReference type="Proteomes" id="UP000266723"/>
    </source>
</evidence>
<feature type="compositionally biased region" description="Low complexity" evidence="1">
    <location>
        <begin position="1"/>
        <end position="18"/>
    </location>
</feature>
<keyword evidence="3" id="KW-1185">Reference proteome</keyword>
<proteinExistence type="predicted"/>
<accession>A0ABQ7AKB7</accession>
<evidence type="ECO:0000256" key="1">
    <source>
        <dbReference type="SAM" id="MobiDB-lite"/>
    </source>
</evidence>
<protein>
    <submittedName>
        <fullName evidence="2">Uncharacterized protein</fullName>
    </submittedName>
</protein>
<sequence>MLPVYSPASSSVTRASSPGKHERVAGRLSGKLDRATDRLAWRARPILHGPFRTRSHPITMHLWVRGYDTIVPSKKHRRKCSGSWEGYVSRTVSYSS</sequence>
<comment type="caution">
    <text evidence="2">The sequence shown here is derived from an EMBL/GenBank/DDBJ whole genome shotgun (WGS) entry which is preliminary data.</text>
</comment>
<feature type="compositionally biased region" description="Basic and acidic residues" evidence="1">
    <location>
        <begin position="19"/>
        <end position="29"/>
    </location>
</feature>
<evidence type="ECO:0000313" key="2">
    <source>
        <dbReference type="EMBL" id="KAF3498131.1"/>
    </source>
</evidence>
<name>A0ABQ7AKB7_BRACR</name>
<dbReference type="EMBL" id="QGKV02002055">
    <property type="protein sequence ID" value="KAF3498131.1"/>
    <property type="molecule type" value="Genomic_DNA"/>
</dbReference>
<dbReference type="Proteomes" id="UP000266723">
    <property type="component" value="Unassembled WGS sequence"/>
</dbReference>
<gene>
    <name evidence="2" type="ORF">DY000_02053399</name>
</gene>
<organism evidence="2 3">
    <name type="scientific">Brassica cretica</name>
    <name type="common">Mustard</name>
    <dbReference type="NCBI Taxonomy" id="69181"/>
    <lineage>
        <taxon>Eukaryota</taxon>
        <taxon>Viridiplantae</taxon>
        <taxon>Streptophyta</taxon>
        <taxon>Embryophyta</taxon>
        <taxon>Tracheophyta</taxon>
        <taxon>Spermatophyta</taxon>
        <taxon>Magnoliopsida</taxon>
        <taxon>eudicotyledons</taxon>
        <taxon>Gunneridae</taxon>
        <taxon>Pentapetalae</taxon>
        <taxon>rosids</taxon>
        <taxon>malvids</taxon>
        <taxon>Brassicales</taxon>
        <taxon>Brassicaceae</taxon>
        <taxon>Brassiceae</taxon>
        <taxon>Brassica</taxon>
    </lineage>
</organism>
<feature type="region of interest" description="Disordered" evidence="1">
    <location>
        <begin position="1"/>
        <end position="29"/>
    </location>
</feature>